<dbReference type="SMART" id="SM00014">
    <property type="entry name" value="acidPPc"/>
    <property type="match status" value="1"/>
</dbReference>
<evidence type="ECO:0000313" key="13">
    <source>
        <dbReference type="Proteomes" id="UP001620405"/>
    </source>
</evidence>
<keyword evidence="4 10" id="KW-0812">Transmembrane</keyword>
<keyword evidence="5" id="KW-0378">Hydrolase</keyword>
<dbReference type="Proteomes" id="UP001620405">
    <property type="component" value="Unassembled WGS sequence"/>
</dbReference>
<dbReference type="EC" id="3.6.1.27" evidence="2"/>
<name>A0ABW8IWS4_9GAMM</name>
<keyword evidence="6 10" id="KW-1133">Transmembrane helix</keyword>
<dbReference type="SUPFAM" id="SSF48317">
    <property type="entry name" value="Acid phosphatase/Vanadium-dependent haloperoxidase"/>
    <property type="match status" value="1"/>
</dbReference>
<feature type="transmembrane region" description="Helical" evidence="10">
    <location>
        <begin position="41"/>
        <end position="65"/>
    </location>
</feature>
<evidence type="ECO:0000256" key="5">
    <source>
        <dbReference type="ARBA" id="ARBA00022801"/>
    </source>
</evidence>
<dbReference type="InterPro" id="IPR000326">
    <property type="entry name" value="PAP2/HPO"/>
</dbReference>
<evidence type="ECO:0000256" key="2">
    <source>
        <dbReference type="ARBA" id="ARBA00012374"/>
    </source>
</evidence>
<feature type="transmembrane region" description="Helical" evidence="10">
    <location>
        <begin position="167"/>
        <end position="185"/>
    </location>
</feature>
<evidence type="ECO:0000256" key="7">
    <source>
        <dbReference type="ARBA" id="ARBA00023136"/>
    </source>
</evidence>
<keyword evidence="7 10" id="KW-0472">Membrane</keyword>
<feature type="transmembrane region" description="Helical" evidence="10">
    <location>
        <begin position="127"/>
        <end position="155"/>
    </location>
</feature>
<dbReference type="PANTHER" id="PTHR14969">
    <property type="entry name" value="SPHINGOSINE-1-PHOSPHATE PHOSPHOHYDROLASE"/>
    <property type="match status" value="1"/>
</dbReference>
<dbReference type="Gene3D" id="1.20.144.10">
    <property type="entry name" value="Phosphatidic acid phosphatase type 2/haloperoxidase"/>
    <property type="match status" value="1"/>
</dbReference>
<reference evidence="12 13" key="1">
    <citation type="submission" date="2020-10" db="EMBL/GenBank/DDBJ databases">
        <title>Phylogeny of dyella-like bacteria.</title>
        <authorList>
            <person name="Fu J."/>
        </authorList>
    </citation>
    <scope>NUCLEOTIDE SEQUENCE [LARGE SCALE GENOMIC DNA]</scope>
    <source>
        <strain evidence="12 13">DHOB07</strain>
    </source>
</reference>
<evidence type="ECO:0000256" key="1">
    <source>
        <dbReference type="ARBA" id="ARBA00004651"/>
    </source>
</evidence>
<comment type="caution">
    <text evidence="12">The sequence shown here is derived from an EMBL/GenBank/DDBJ whole genome shotgun (WGS) entry which is preliminary data.</text>
</comment>
<evidence type="ECO:0000256" key="9">
    <source>
        <dbReference type="ARBA" id="ARBA00047594"/>
    </source>
</evidence>
<accession>A0ABW8IWS4</accession>
<dbReference type="Pfam" id="PF01569">
    <property type="entry name" value="PAP2"/>
    <property type="match status" value="1"/>
</dbReference>
<organism evidence="12 13">
    <name type="scientific">Dyella lipolytica</name>
    <dbReference type="NCBI Taxonomy" id="1867835"/>
    <lineage>
        <taxon>Bacteria</taxon>
        <taxon>Pseudomonadati</taxon>
        <taxon>Pseudomonadota</taxon>
        <taxon>Gammaproteobacteria</taxon>
        <taxon>Lysobacterales</taxon>
        <taxon>Rhodanobacteraceae</taxon>
        <taxon>Dyella</taxon>
    </lineage>
</organism>
<comment type="catalytic activity">
    <reaction evidence="9">
        <text>di-trans,octa-cis-undecaprenyl diphosphate + H2O = di-trans,octa-cis-undecaprenyl phosphate + phosphate + H(+)</text>
        <dbReference type="Rhea" id="RHEA:28094"/>
        <dbReference type="ChEBI" id="CHEBI:15377"/>
        <dbReference type="ChEBI" id="CHEBI:15378"/>
        <dbReference type="ChEBI" id="CHEBI:43474"/>
        <dbReference type="ChEBI" id="CHEBI:58405"/>
        <dbReference type="ChEBI" id="CHEBI:60392"/>
        <dbReference type="EC" id="3.6.1.27"/>
    </reaction>
</comment>
<dbReference type="InterPro" id="IPR036938">
    <property type="entry name" value="PAP2/HPO_sf"/>
</dbReference>
<keyword evidence="3" id="KW-1003">Cell membrane</keyword>
<dbReference type="RefSeq" id="WP_284397549.1">
    <property type="nucleotide sequence ID" value="NZ_BSNQ01000003.1"/>
</dbReference>
<evidence type="ECO:0000256" key="3">
    <source>
        <dbReference type="ARBA" id="ARBA00022475"/>
    </source>
</evidence>
<sequence length="193" mass="20842">MSAISPSHLPDPIPVPLPRHAIDRRVCIAANRWGARHAVGVFFGIISRLGDGIFWYALMLALALIDGRRGLEAAAHMAATGLVALLLYRILKRWTRRPRPFRTCPDVIAHVPPLDEFSFPSGHTLQAVGFTIVALAWYPVLAPLLLTFTALVAASRVILGLHYPSDVLAAILVGSGLGALSLWLVHSAPQLLG</sequence>
<evidence type="ECO:0000259" key="11">
    <source>
        <dbReference type="SMART" id="SM00014"/>
    </source>
</evidence>
<evidence type="ECO:0000313" key="12">
    <source>
        <dbReference type="EMBL" id="MFK2873389.1"/>
    </source>
</evidence>
<gene>
    <name evidence="12" type="ORF">ISP13_07575</name>
</gene>
<dbReference type="EMBL" id="JADIKG010000011">
    <property type="protein sequence ID" value="MFK2873389.1"/>
    <property type="molecule type" value="Genomic_DNA"/>
</dbReference>
<evidence type="ECO:0000256" key="8">
    <source>
        <dbReference type="ARBA" id="ARBA00032707"/>
    </source>
</evidence>
<proteinExistence type="predicted"/>
<protein>
    <recommendedName>
        <fullName evidence="2">undecaprenyl-diphosphate phosphatase</fullName>
        <ecNumber evidence="2">3.6.1.27</ecNumber>
    </recommendedName>
    <alternativeName>
        <fullName evidence="8">Undecaprenyl pyrophosphate phosphatase</fullName>
    </alternativeName>
</protein>
<dbReference type="PANTHER" id="PTHR14969:SF62">
    <property type="entry name" value="DECAPRENYLPHOSPHORYL-5-PHOSPHORIBOSE PHOSPHATASE RV3807C-RELATED"/>
    <property type="match status" value="1"/>
</dbReference>
<keyword evidence="13" id="KW-1185">Reference proteome</keyword>
<evidence type="ECO:0000256" key="6">
    <source>
        <dbReference type="ARBA" id="ARBA00022989"/>
    </source>
</evidence>
<feature type="domain" description="Phosphatidic acid phosphatase type 2/haloperoxidase" evidence="11">
    <location>
        <begin position="73"/>
        <end position="182"/>
    </location>
</feature>
<feature type="transmembrane region" description="Helical" evidence="10">
    <location>
        <begin position="71"/>
        <end position="91"/>
    </location>
</feature>
<comment type="subcellular location">
    <subcellularLocation>
        <location evidence="1">Cell membrane</location>
        <topology evidence="1">Multi-pass membrane protein</topology>
    </subcellularLocation>
</comment>
<evidence type="ECO:0000256" key="4">
    <source>
        <dbReference type="ARBA" id="ARBA00022692"/>
    </source>
</evidence>
<evidence type="ECO:0000256" key="10">
    <source>
        <dbReference type="SAM" id="Phobius"/>
    </source>
</evidence>